<sequence>MMKSLIPLKLYLFHSYLMRIFSEFAIFSRTIYFAEIMDASLEIDDHLHCIYCYRIDCNYNKCFIICCPECSVRLHACKLEDHFLICPKVLVYCPNSTYGCRKRIFRDKIATHLHRCCASVVVCAIQWNRKVVSSYAKRKMKRFAKGLDKFSDRIRIDASEIDICETVRDQEVLLDSYRTSRQDRKRLTDYHNPCHPPLPLRIALQKQETFIDEDSSDDENRAKALQLKKKKSPFENCYICKTDPSSQHLHTLGNYIQSEKDNLDAILPQIQITSIPRFYLERRIFVNIIRERISMFVKKDENLPFVRKGIAVYTFICNDCYRRDEYSNHYKFSHMENDEFIGRCPSFPSGCPFYYHKKKPKWGSLRYNSYTSSVVHCGSEVENVHEEPNATIYSMCEMPFDVLYAIVDYLDSGSLRCLSAVNRQMRKFCFIYFNHLAMVHIKWMKSDTNHWFRKCFVSFTFLYIINHRQRYHHFTNYFMQFQLTGFCQLVRAGHCFG</sequence>
<dbReference type="WBParaSite" id="DME_0000476201-mRNA-1">
    <property type="protein sequence ID" value="DME_0000476201-mRNA-1"/>
    <property type="gene ID" value="DME_0000476201"/>
</dbReference>
<dbReference type="InterPro" id="IPR031890">
    <property type="entry name" value="Fbxo30/Fbxo40"/>
</dbReference>
<reference evidence="8 10" key="2">
    <citation type="submission" date="2018-11" db="EMBL/GenBank/DDBJ databases">
        <authorList>
            <consortium name="Pathogen Informatics"/>
        </authorList>
    </citation>
    <scope>NUCLEOTIDE SEQUENCE [LARGE SCALE GENOMIC DNA]</scope>
</reference>
<feature type="domain" description="F-box" evidence="7">
    <location>
        <begin position="392"/>
        <end position="428"/>
    </location>
</feature>
<accession>A0A0N4UBZ9</accession>
<evidence type="ECO:0000256" key="1">
    <source>
        <dbReference type="ARBA" id="ARBA00022723"/>
    </source>
</evidence>
<evidence type="ECO:0000259" key="7">
    <source>
        <dbReference type="PROSITE" id="PS50181"/>
    </source>
</evidence>
<proteinExistence type="predicted"/>
<keyword evidence="1 5" id="KW-0479">Metal-binding</keyword>
<evidence type="ECO:0000256" key="3">
    <source>
        <dbReference type="ARBA" id="ARBA00022786"/>
    </source>
</evidence>
<evidence type="ECO:0000313" key="8">
    <source>
        <dbReference type="EMBL" id="VDN58672.1"/>
    </source>
</evidence>
<dbReference type="GO" id="GO:0061630">
    <property type="term" value="F:ubiquitin protein ligase activity"/>
    <property type="evidence" value="ECO:0007669"/>
    <property type="project" value="InterPro"/>
</dbReference>
<dbReference type="PANTHER" id="PTHR15933:SF20">
    <property type="entry name" value="F-BOX DOMAIN-CONTAINING PROTEIN"/>
    <property type="match status" value="1"/>
</dbReference>
<dbReference type="InterPro" id="IPR001810">
    <property type="entry name" value="F-box_dom"/>
</dbReference>
<dbReference type="PROSITE" id="PS50181">
    <property type="entry name" value="FBOX"/>
    <property type="match status" value="1"/>
</dbReference>
<dbReference type="OrthoDB" id="5918172at2759"/>
<dbReference type="InterPro" id="IPR043013">
    <property type="entry name" value="Znf_TRAF_N"/>
</dbReference>
<organism evidence="9 11">
    <name type="scientific">Dracunculus medinensis</name>
    <name type="common">Guinea worm</name>
    <dbReference type="NCBI Taxonomy" id="318479"/>
    <lineage>
        <taxon>Eukaryota</taxon>
        <taxon>Metazoa</taxon>
        <taxon>Ecdysozoa</taxon>
        <taxon>Nematoda</taxon>
        <taxon>Chromadorea</taxon>
        <taxon>Rhabditida</taxon>
        <taxon>Spirurina</taxon>
        <taxon>Dracunculoidea</taxon>
        <taxon>Dracunculidae</taxon>
        <taxon>Dracunculus</taxon>
    </lineage>
</organism>
<gene>
    <name evidence="8" type="ORF">DME_LOCUS8645</name>
</gene>
<keyword evidence="4 5" id="KW-0862">Zinc</keyword>
<keyword evidence="10" id="KW-1185">Reference proteome</keyword>
<dbReference type="Gene3D" id="3.30.40.150">
    <property type="entry name" value="TRAF-like zinc-finger, N-terminal subdomain"/>
    <property type="match status" value="1"/>
</dbReference>
<dbReference type="STRING" id="318479.A0A0N4UBZ9"/>
<dbReference type="PROSITE" id="PS50145">
    <property type="entry name" value="ZF_TRAF"/>
    <property type="match status" value="1"/>
</dbReference>
<evidence type="ECO:0000256" key="5">
    <source>
        <dbReference type="PROSITE-ProRule" id="PRU00207"/>
    </source>
</evidence>
<evidence type="ECO:0000256" key="2">
    <source>
        <dbReference type="ARBA" id="ARBA00022771"/>
    </source>
</evidence>
<dbReference type="SUPFAM" id="SSF81383">
    <property type="entry name" value="F-box domain"/>
    <property type="match status" value="1"/>
</dbReference>
<name>A0A0N4UBZ9_DRAME</name>
<dbReference type="SUPFAM" id="SSF49599">
    <property type="entry name" value="TRAF domain-like"/>
    <property type="match status" value="1"/>
</dbReference>
<dbReference type="Pfam" id="PF15965">
    <property type="entry name" value="zf-TRAF_2"/>
    <property type="match status" value="1"/>
</dbReference>
<protein>
    <submittedName>
        <fullName evidence="11">F-box only protein 30</fullName>
    </submittedName>
</protein>
<dbReference type="Pfam" id="PF15966">
    <property type="entry name" value="F-box_4"/>
    <property type="match status" value="1"/>
</dbReference>
<evidence type="ECO:0000256" key="4">
    <source>
        <dbReference type="ARBA" id="ARBA00022833"/>
    </source>
</evidence>
<dbReference type="PANTHER" id="PTHR15933">
    <property type="entry name" value="PROTEIN CBG16327"/>
    <property type="match status" value="1"/>
</dbReference>
<keyword evidence="2 5" id="KW-0863">Zinc-finger</keyword>
<dbReference type="AlphaFoldDB" id="A0A0N4UBZ9"/>
<dbReference type="InterPro" id="IPR001293">
    <property type="entry name" value="Znf_TRAF"/>
</dbReference>
<evidence type="ECO:0000313" key="9">
    <source>
        <dbReference type="Proteomes" id="UP000038040"/>
    </source>
</evidence>
<reference evidence="11" key="1">
    <citation type="submission" date="2017-02" db="UniProtKB">
        <authorList>
            <consortium name="WormBaseParasite"/>
        </authorList>
    </citation>
    <scope>IDENTIFICATION</scope>
</reference>
<keyword evidence="3" id="KW-0833">Ubl conjugation pathway</keyword>
<feature type="domain" description="TRAF-type" evidence="6">
    <location>
        <begin position="82"/>
        <end position="123"/>
    </location>
</feature>
<evidence type="ECO:0000313" key="10">
    <source>
        <dbReference type="Proteomes" id="UP000274756"/>
    </source>
</evidence>
<dbReference type="Proteomes" id="UP000038040">
    <property type="component" value="Unplaced"/>
</dbReference>
<dbReference type="Proteomes" id="UP000274756">
    <property type="component" value="Unassembled WGS sequence"/>
</dbReference>
<evidence type="ECO:0000313" key="11">
    <source>
        <dbReference type="WBParaSite" id="DME_0000476201-mRNA-1"/>
    </source>
</evidence>
<dbReference type="GO" id="GO:0008270">
    <property type="term" value="F:zinc ion binding"/>
    <property type="evidence" value="ECO:0007669"/>
    <property type="project" value="UniProtKB-KW"/>
</dbReference>
<dbReference type="InterPro" id="IPR036047">
    <property type="entry name" value="F-box-like_dom_sf"/>
</dbReference>
<feature type="zinc finger region" description="TRAF-type" evidence="5">
    <location>
        <begin position="82"/>
        <end position="123"/>
    </location>
</feature>
<evidence type="ECO:0000259" key="6">
    <source>
        <dbReference type="PROSITE" id="PS50145"/>
    </source>
</evidence>
<dbReference type="EMBL" id="UYYG01001170">
    <property type="protein sequence ID" value="VDN58672.1"/>
    <property type="molecule type" value="Genomic_DNA"/>
</dbReference>